<dbReference type="InterPro" id="IPR003598">
    <property type="entry name" value="Ig_sub2"/>
</dbReference>
<keyword evidence="2" id="KW-0732">Signal</keyword>
<dbReference type="Pfam" id="PF13927">
    <property type="entry name" value="Ig_3"/>
    <property type="match status" value="1"/>
</dbReference>
<keyword evidence="5" id="KW-1185">Reference proteome</keyword>
<dbReference type="InterPro" id="IPR007110">
    <property type="entry name" value="Ig-like_dom"/>
</dbReference>
<proteinExistence type="predicted"/>
<organism evidence="4 5">
    <name type="scientific">Mytilus coruscus</name>
    <name type="common">Sea mussel</name>
    <dbReference type="NCBI Taxonomy" id="42192"/>
    <lineage>
        <taxon>Eukaryota</taxon>
        <taxon>Metazoa</taxon>
        <taxon>Spiralia</taxon>
        <taxon>Lophotrochozoa</taxon>
        <taxon>Mollusca</taxon>
        <taxon>Bivalvia</taxon>
        <taxon>Autobranchia</taxon>
        <taxon>Pteriomorphia</taxon>
        <taxon>Mytilida</taxon>
        <taxon>Mytiloidea</taxon>
        <taxon>Mytilidae</taxon>
        <taxon>Mytilinae</taxon>
        <taxon>Mytilus</taxon>
    </lineage>
</organism>
<evidence type="ECO:0000256" key="1">
    <source>
        <dbReference type="SAM" id="Phobius"/>
    </source>
</evidence>
<dbReference type="PANTHER" id="PTHR46013:SF7">
    <property type="entry name" value="IG-LIKE DOMAIN-CONTAINING PROTEIN"/>
    <property type="match status" value="1"/>
</dbReference>
<dbReference type="InterPro" id="IPR036179">
    <property type="entry name" value="Ig-like_dom_sf"/>
</dbReference>
<feature type="domain" description="Ig-like" evidence="3">
    <location>
        <begin position="321"/>
        <end position="377"/>
    </location>
</feature>
<dbReference type="AlphaFoldDB" id="A0A6J8EN95"/>
<feature type="chain" id="PRO_5026670873" description="Ig-like domain-containing protein" evidence="2">
    <location>
        <begin position="21"/>
        <end position="640"/>
    </location>
</feature>
<dbReference type="Proteomes" id="UP000507470">
    <property type="component" value="Unassembled WGS sequence"/>
</dbReference>
<dbReference type="EMBL" id="CACVKT020009297">
    <property type="protein sequence ID" value="CAC5421242.1"/>
    <property type="molecule type" value="Genomic_DNA"/>
</dbReference>
<dbReference type="PANTHER" id="PTHR46013">
    <property type="entry name" value="VASCULAR CELL ADHESION MOLECULE 1"/>
    <property type="match status" value="1"/>
</dbReference>
<keyword evidence="1" id="KW-1133">Transmembrane helix</keyword>
<evidence type="ECO:0000313" key="4">
    <source>
        <dbReference type="EMBL" id="CAC5421242.1"/>
    </source>
</evidence>
<feature type="domain" description="Ig-like" evidence="3">
    <location>
        <begin position="398"/>
        <end position="500"/>
    </location>
</feature>
<feature type="signal peptide" evidence="2">
    <location>
        <begin position="1"/>
        <end position="20"/>
    </location>
</feature>
<feature type="transmembrane region" description="Helical" evidence="1">
    <location>
        <begin position="516"/>
        <end position="539"/>
    </location>
</feature>
<reference evidence="4 5" key="1">
    <citation type="submission" date="2020-06" db="EMBL/GenBank/DDBJ databases">
        <authorList>
            <person name="Li R."/>
            <person name="Bekaert M."/>
        </authorList>
    </citation>
    <scope>NUCLEOTIDE SEQUENCE [LARGE SCALE GENOMIC DNA]</scope>
    <source>
        <strain evidence="5">wild</strain>
    </source>
</reference>
<evidence type="ECO:0000313" key="5">
    <source>
        <dbReference type="Proteomes" id="UP000507470"/>
    </source>
</evidence>
<sequence length="640" mass="72869">MDSTWCIFFLTVSYFNSISSTTAVKQTVFVKEGLTVDFSCPFRAVTKPIIWRGPPNLTLYSIGSNINEQIDKFDKINVDENSTTQKNNLSISNFTITDAGLYRCETILNKDSKRHEIEVHLAVSPVVRVNVDPSSIIEEGHNFTLICWYKSYTNETVMRWKRNDRLILNTQNRNLSVTNVSMEDVGKYCCEVENRIGIGTDMINIKVLYKPRVMSHSNTFEIESDFEKPSFISFIIASGTKPYIAWTYSLGGKTGYWNVQDIGEEIYNVSSTIFPLEKSHLGQYSVRVRNKIGSIDLNIELVGFKVNVFPSKLICNVTNVIELTCNVSQYATSNLSNIWMHSYYGTEIRSLQGSIKKRSSKLRIPFCDYRDAGTYTCIWKSSMIMQSFSSTIYVQSHPVLTSIQTLEQNGKTTLKVRFVSFPPPLEVLWFYKDKPISKPILVVGNSLQKLQIKTKMILVNGYVTSYQIKETRSPAVEHYSCQVRNIIGNLDVSFPELNITRNNTSKTARVDGIIHWSIYVLMGSFLTVVVMIATISVLSDRDLLKKYGKHGGENAIQREQEIGSRNRSQSATRHSYEEVDIEYYHTIEWRNFTVEASLPANNALTVNTDASFESKDSEKIGDCTYQSQNDVATNSYMELF</sequence>
<name>A0A6J8EN95_MYTCO</name>
<accession>A0A6J8EN95</accession>
<evidence type="ECO:0000256" key="2">
    <source>
        <dbReference type="SAM" id="SignalP"/>
    </source>
</evidence>
<keyword evidence="1" id="KW-0812">Transmembrane</keyword>
<protein>
    <recommendedName>
        <fullName evidence="3">Ig-like domain-containing protein</fullName>
    </recommendedName>
</protein>
<dbReference type="InterPro" id="IPR013783">
    <property type="entry name" value="Ig-like_fold"/>
</dbReference>
<dbReference type="SMART" id="SM00408">
    <property type="entry name" value="IGc2"/>
    <property type="match status" value="3"/>
</dbReference>
<evidence type="ECO:0000259" key="3">
    <source>
        <dbReference type="PROSITE" id="PS50835"/>
    </source>
</evidence>
<keyword evidence="1" id="KW-0472">Membrane</keyword>
<dbReference type="PROSITE" id="PS50835">
    <property type="entry name" value="IG_LIKE"/>
    <property type="match status" value="4"/>
</dbReference>
<dbReference type="InterPro" id="IPR003599">
    <property type="entry name" value="Ig_sub"/>
</dbReference>
<gene>
    <name evidence="4" type="ORF">MCOR_53382</name>
</gene>
<feature type="domain" description="Ig-like" evidence="3">
    <location>
        <begin position="125"/>
        <end position="206"/>
    </location>
</feature>
<dbReference type="SUPFAM" id="SSF48726">
    <property type="entry name" value="Immunoglobulin"/>
    <property type="match status" value="4"/>
</dbReference>
<feature type="domain" description="Ig-like" evidence="3">
    <location>
        <begin position="19"/>
        <end position="120"/>
    </location>
</feature>
<dbReference type="SMART" id="SM00409">
    <property type="entry name" value="IG"/>
    <property type="match status" value="3"/>
</dbReference>
<dbReference type="OrthoDB" id="6159398at2759"/>
<dbReference type="Gene3D" id="2.60.40.10">
    <property type="entry name" value="Immunoglobulins"/>
    <property type="match status" value="4"/>
</dbReference>